<reference evidence="3 4" key="1">
    <citation type="submission" date="2024-03" db="EMBL/GenBank/DDBJ databases">
        <title>A high-quality draft genome sequence of Diaporthe vaccinii, a causative agent of upright dieback and viscid rot disease in cranberry plants.</title>
        <authorList>
            <person name="Sarrasin M."/>
            <person name="Lang B.F."/>
            <person name="Burger G."/>
        </authorList>
    </citation>
    <scope>NUCLEOTIDE SEQUENCE [LARGE SCALE GENOMIC DNA]</scope>
    <source>
        <strain evidence="3 4">IS7</strain>
    </source>
</reference>
<dbReference type="Gene3D" id="2.120.10.30">
    <property type="entry name" value="TolB, C-terminal domain"/>
    <property type="match status" value="1"/>
</dbReference>
<dbReference type="InterPro" id="IPR013658">
    <property type="entry name" value="SGL"/>
</dbReference>
<organism evidence="3 4">
    <name type="scientific">Diaporthe vaccinii</name>
    <dbReference type="NCBI Taxonomy" id="105482"/>
    <lineage>
        <taxon>Eukaryota</taxon>
        <taxon>Fungi</taxon>
        <taxon>Dikarya</taxon>
        <taxon>Ascomycota</taxon>
        <taxon>Pezizomycotina</taxon>
        <taxon>Sordariomycetes</taxon>
        <taxon>Sordariomycetidae</taxon>
        <taxon>Diaporthales</taxon>
        <taxon>Diaporthaceae</taxon>
        <taxon>Diaporthe</taxon>
        <taxon>Diaporthe eres species complex</taxon>
    </lineage>
</organism>
<name>A0ABR4F309_9PEZI</name>
<dbReference type="EMBL" id="JBAWTH010000014">
    <property type="protein sequence ID" value="KAL2289046.1"/>
    <property type="molecule type" value="Genomic_DNA"/>
</dbReference>
<proteinExistence type="inferred from homology"/>
<dbReference type="EMBL" id="JBAWTH010000014">
    <property type="protein sequence ID" value="KAL2289047.1"/>
    <property type="molecule type" value="Genomic_DNA"/>
</dbReference>
<comment type="similarity">
    <text evidence="1">Belongs to the SMP-30/CGR1 family.</text>
</comment>
<dbReference type="InterPro" id="IPR011042">
    <property type="entry name" value="6-blade_b-propeller_TolB-like"/>
</dbReference>
<feature type="domain" description="SMP-30/Gluconolactonase/LRE-like region" evidence="2">
    <location>
        <begin position="22"/>
        <end position="276"/>
    </location>
</feature>
<dbReference type="PANTHER" id="PTHR10907">
    <property type="entry name" value="REGUCALCIN"/>
    <property type="match status" value="1"/>
</dbReference>
<dbReference type="Proteomes" id="UP001600888">
    <property type="component" value="Unassembled WGS sequence"/>
</dbReference>
<sequence>MAGGNFQEWTVEEAYLNIHCKLGEGPYYEKATNTLRWVDIINHRVHTVSLSEGPESVKTIQLDTPVGVTADVEGSDPQDQILVGIKYGLALLDRKTGKYEYIARFSSADGQDNERLRSNDGAVDPHGRFWLGNMTDFGKGEFQTEGGLYLFDGSKKPSQAKKIVPDLMIPNSISWSPDNKTLYYTHSNVGKVYAYDYDTSDGSVSGHRVFYSHEGSGGPDGHRVDRDGNIWHTVYGESRVVKISPEGKVIGQINLPTKNITCCEFVGSVLYITTANDDEGEGRSKELGGALFRVDVGTTGLEPFRFKLGA</sequence>
<dbReference type="Pfam" id="PF08450">
    <property type="entry name" value="SGL"/>
    <property type="match status" value="1"/>
</dbReference>
<gene>
    <name evidence="3" type="ORF">FJTKL_02882</name>
</gene>
<evidence type="ECO:0000256" key="1">
    <source>
        <dbReference type="ARBA" id="ARBA00008853"/>
    </source>
</evidence>
<evidence type="ECO:0000313" key="3">
    <source>
        <dbReference type="EMBL" id="KAL2289048.1"/>
    </source>
</evidence>
<dbReference type="SUPFAM" id="SSF63829">
    <property type="entry name" value="Calcium-dependent phosphotriesterase"/>
    <property type="match status" value="1"/>
</dbReference>
<dbReference type="PANTHER" id="PTHR10907:SF47">
    <property type="entry name" value="REGUCALCIN"/>
    <property type="match status" value="1"/>
</dbReference>
<evidence type="ECO:0000313" key="4">
    <source>
        <dbReference type="Proteomes" id="UP001600888"/>
    </source>
</evidence>
<dbReference type="EMBL" id="JBAWTH010000014">
    <property type="protein sequence ID" value="KAL2289049.1"/>
    <property type="molecule type" value="Genomic_DNA"/>
</dbReference>
<comment type="caution">
    <text evidence="3">The sequence shown here is derived from an EMBL/GenBank/DDBJ whole genome shotgun (WGS) entry which is preliminary data.</text>
</comment>
<dbReference type="InterPro" id="IPR005511">
    <property type="entry name" value="SMP-30"/>
</dbReference>
<evidence type="ECO:0000259" key="2">
    <source>
        <dbReference type="Pfam" id="PF08450"/>
    </source>
</evidence>
<accession>A0ABR4F309</accession>
<dbReference type="PRINTS" id="PR01790">
    <property type="entry name" value="SMP30FAMILY"/>
</dbReference>
<keyword evidence="4" id="KW-1185">Reference proteome</keyword>
<dbReference type="EMBL" id="JBAWTH010000014">
    <property type="protein sequence ID" value="KAL2289048.1"/>
    <property type="molecule type" value="Genomic_DNA"/>
</dbReference>
<protein>
    <recommendedName>
        <fullName evidence="2">SMP-30/Gluconolactonase/LRE-like region domain-containing protein</fullName>
    </recommendedName>
</protein>